<dbReference type="CTD" id="20194554"/>
<sequence>MRGLMVAKLRQNYQDLCSHREGIDAPMESFNRWLLERATVDKGIDPLLPSQCSVPLSSSMFREVINDVPIRLSRPRRCEDARRMLSKYAEAAKSLVMKRGCNVENRKTVAWHADDTFSFMQKRGNATYDDYMDRLAHLKRECQPHVIEAAKSSVEGICLKVYSLSCVYVKKIYDKHLSVLSAAGVDVKTLPGPTSSSSLLLPHSLTHHHHRYPCSPIALSTPLSPNVTVEHHDSGEVVTLRLKLAAAGVANNDVMKINSMHFRKLEQLYMLNCRDDPKMEHFLHRTWCLLKRYNTFFGTKENEGFGLQGALPVSVFQCLNRSFGVTFECFASPLNCYFKQFCSAFPDTDGYFGSRGSILDFYPISGSFEANPPFNEELMEAMVDHFESLLSETPLPLSFIIFLPDWKDPPTEALIKLESSRYKRQQMTIPAMEHEYRHGFQHICQRKDLNVRSLHGTLVIFLQNDAGANKWSVNNDNMRELLYAYQLNNNNNNNGPTN</sequence>
<dbReference type="PANTHER" id="PTHR21727:SF0">
    <property type="entry name" value="MRNA (2'-O-METHYLADENOSINE-N(6)-)-METHYLTRANSFERASE"/>
    <property type="match status" value="1"/>
</dbReference>
<dbReference type="GO" id="GO:0016422">
    <property type="term" value="F:mRNA (2'-O-methyladenosine-N6-)-methyltransferase activity"/>
    <property type="evidence" value="ECO:0007669"/>
    <property type="project" value="InterPro"/>
</dbReference>
<dbReference type="GO" id="GO:0099122">
    <property type="term" value="F:RNA polymerase II C-terminal domain binding"/>
    <property type="evidence" value="ECO:0007669"/>
    <property type="project" value="InterPro"/>
</dbReference>
<reference evidence="2 4" key="2">
    <citation type="journal article" date="2013" name="Nature">
        <title>Insights into bilaterian evolution from three spiralian genomes.</title>
        <authorList>
            <person name="Simakov O."/>
            <person name="Marletaz F."/>
            <person name="Cho S.J."/>
            <person name="Edsinger-Gonzales E."/>
            <person name="Havlak P."/>
            <person name="Hellsten U."/>
            <person name="Kuo D.H."/>
            <person name="Larsson T."/>
            <person name="Lv J."/>
            <person name="Arendt D."/>
            <person name="Savage R."/>
            <person name="Osoegawa K."/>
            <person name="de Jong P."/>
            <person name="Grimwood J."/>
            <person name="Chapman J.A."/>
            <person name="Shapiro H."/>
            <person name="Aerts A."/>
            <person name="Otillar R.P."/>
            <person name="Terry A.Y."/>
            <person name="Boore J.L."/>
            <person name="Grigoriev I.V."/>
            <person name="Lindberg D.R."/>
            <person name="Seaver E.C."/>
            <person name="Weisblat D.A."/>
            <person name="Putnam N.H."/>
            <person name="Rokhsar D.S."/>
        </authorList>
    </citation>
    <scope>NUCLEOTIDE SEQUENCE</scope>
</reference>
<dbReference type="GO" id="GO:0005634">
    <property type="term" value="C:nucleus"/>
    <property type="evidence" value="ECO:0000318"/>
    <property type="project" value="GO_Central"/>
</dbReference>
<dbReference type="Pfam" id="PF12237">
    <property type="entry name" value="PCIF1_WW"/>
    <property type="match status" value="1"/>
</dbReference>
<reference evidence="3" key="3">
    <citation type="submission" date="2015-06" db="UniProtKB">
        <authorList>
            <consortium name="EnsemblMetazoa"/>
        </authorList>
    </citation>
    <scope>IDENTIFICATION</scope>
</reference>
<evidence type="ECO:0000259" key="1">
    <source>
        <dbReference type="Pfam" id="PF12237"/>
    </source>
</evidence>
<proteinExistence type="predicted"/>
<gene>
    <name evidence="3" type="primary">20194554</name>
    <name evidence="2" type="ORF">HELRODRAFT_102536</name>
</gene>
<feature type="domain" description="PCIF1 WW" evidence="1">
    <location>
        <begin position="264"/>
        <end position="439"/>
    </location>
</feature>
<evidence type="ECO:0000313" key="2">
    <source>
        <dbReference type="EMBL" id="ESN95484.1"/>
    </source>
</evidence>
<dbReference type="KEGG" id="hro:HELRODRAFT_102536"/>
<dbReference type="HOGENOM" id="CLU_014369_0_0_1"/>
<dbReference type="OMA" id="ANENHRS"/>
<dbReference type="PANTHER" id="PTHR21727">
    <property type="entry name" value="PHOSPHORYLATED CTD INTERACTING FACTOR 1"/>
    <property type="match status" value="1"/>
</dbReference>
<protein>
    <recommendedName>
        <fullName evidence="1">PCIF1 WW domain-containing protein</fullName>
    </recommendedName>
</protein>
<accession>T1EDA2</accession>
<dbReference type="EMBL" id="KB097519">
    <property type="protein sequence ID" value="ESN95484.1"/>
    <property type="molecule type" value="Genomic_DNA"/>
</dbReference>
<dbReference type="RefSeq" id="XP_009026355.1">
    <property type="nucleotide sequence ID" value="XM_009028107.1"/>
</dbReference>
<dbReference type="eggNOG" id="ENOG502QVT7">
    <property type="taxonomic scope" value="Eukaryota"/>
</dbReference>
<evidence type="ECO:0000313" key="4">
    <source>
        <dbReference type="Proteomes" id="UP000015101"/>
    </source>
</evidence>
<dbReference type="EMBL" id="AMQM01006796">
    <property type="status" value="NOT_ANNOTATED_CDS"/>
    <property type="molecule type" value="Genomic_DNA"/>
</dbReference>
<dbReference type="FunCoup" id="T1EDA2">
    <property type="interactions" value="1431"/>
</dbReference>
<dbReference type="AlphaFoldDB" id="T1EDA2"/>
<dbReference type="Proteomes" id="UP000015101">
    <property type="component" value="Unassembled WGS sequence"/>
</dbReference>
<dbReference type="InParanoid" id="T1EDA2"/>
<evidence type="ECO:0000313" key="3">
    <source>
        <dbReference type="EnsemblMetazoa" id="HelroP102536"/>
    </source>
</evidence>
<reference evidence="4" key="1">
    <citation type="submission" date="2012-12" db="EMBL/GenBank/DDBJ databases">
        <authorList>
            <person name="Hellsten U."/>
            <person name="Grimwood J."/>
            <person name="Chapman J.A."/>
            <person name="Shapiro H."/>
            <person name="Aerts A."/>
            <person name="Otillar R.P."/>
            <person name="Terry A.Y."/>
            <person name="Boore J.L."/>
            <person name="Simakov O."/>
            <person name="Marletaz F."/>
            <person name="Cho S.-J."/>
            <person name="Edsinger-Gonzales E."/>
            <person name="Havlak P."/>
            <person name="Kuo D.-H."/>
            <person name="Larsson T."/>
            <person name="Lv J."/>
            <person name="Arendt D."/>
            <person name="Savage R."/>
            <person name="Osoegawa K."/>
            <person name="de Jong P."/>
            <person name="Lindberg D.R."/>
            <person name="Seaver E.C."/>
            <person name="Weisblat D.A."/>
            <person name="Putnam N.H."/>
            <person name="Grigoriev I.V."/>
            <person name="Rokhsar D.S."/>
        </authorList>
    </citation>
    <scope>NUCLEOTIDE SEQUENCE</scope>
</reference>
<name>T1EDA2_HELRO</name>
<keyword evidence="4" id="KW-1185">Reference proteome</keyword>
<dbReference type="EnsemblMetazoa" id="HelroT102536">
    <property type="protein sequence ID" value="HelroP102536"/>
    <property type="gene ID" value="HelroG102536"/>
</dbReference>
<dbReference type="InterPro" id="IPR039881">
    <property type="entry name" value="PCIF1-like"/>
</dbReference>
<organism evidence="3 4">
    <name type="scientific">Helobdella robusta</name>
    <name type="common">Californian leech</name>
    <dbReference type="NCBI Taxonomy" id="6412"/>
    <lineage>
        <taxon>Eukaryota</taxon>
        <taxon>Metazoa</taxon>
        <taxon>Spiralia</taxon>
        <taxon>Lophotrochozoa</taxon>
        <taxon>Annelida</taxon>
        <taxon>Clitellata</taxon>
        <taxon>Hirudinea</taxon>
        <taxon>Rhynchobdellida</taxon>
        <taxon>Glossiphoniidae</taxon>
        <taxon>Helobdella</taxon>
    </lineage>
</organism>
<dbReference type="InterPro" id="IPR022035">
    <property type="entry name" value="PCIF1_WW"/>
</dbReference>
<dbReference type="OrthoDB" id="193787at2759"/>
<dbReference type="GeneID" id="20194554"/>